<protein>
    <recommendedName>
        <fullName evidence="5">YggT family protein</fullName>
    </recommendedName>
</protein>
<evidence type="ECO:0008006" key="5">
    <source>
        <dbReference type="Google" id="ProtNLM"/>
    </source>
</evidence>
<reference evidence="3 4" key="1">
    <citation type="submission" date="2018-05" db="EMBL/GenBank/DDBJ databases">
        <title>Zavarzinia sp. HR-AS.</title>
        <authorList>
            <person name="Lee Y."/>
            <person name="Jeon C.O."/>
        </authorList>
    </citation>
    <scope>NUCLEOTIDE SEQUENCE [LARGE SCALE GENOMIC DNA]</scope>
    <source>
        <strain evidence="3 4">HR-AS</strain>
    </source>
</reference>
<keyword evidence="2" id="KW-0472">Membrane</keyword>
<dbReference type="InterPro" id="IPR003425">
    <property type="entry name" value="CCB3/YggT"/>
</dbReference>
<name>A0A317DUU5_9PROT</name>
<organism evidence="3 4">
    <name type="scientific">Zavarzinia aquatilis</name>
    <dbReference type="NCBI Taxonomy" id="2211142"/>
    <lineage>
        <taxon>Bacteria</taxon>
        <taxon>Pseudomonadati</taxon>
        <taxon>Pseudomonadota</taxon>
        <taxon>Alphaproteobacteria</taxon>
        <taxon>Rhodospirillales</taxon>
        <taxon>Zavarziniaceae</taxon>
        <taxon>Zavarzinia</taxon>
    </lineage>
</organism>
<evidence type="ECO:0000313" key="4">
    <source>
        <dbReference type="Proteomes" id="UP000245461"/>
    </source>
</evidence>
<sequence>MIALVQTIDLILSLYTWVLIGTAVISWLIAFNVINPYSPAVRSIGQGLHVVTEPLLRPIRRIVPSAGGMDFSPVILLIVIFFLRRFIPEVLLGL</sequence>
<keyword evidence="2" id="KW-1133">Transmembrane helix</keyword>
<dbReference type="AlphaFoldDB" id="A0A317DUU5"/>
<dbReference type="OrthoDB" id="9814445at2"/>
<evidence type="ECO:0000256" key="1">
    <source>
        <dbReference type="ARBA" id="ARBA00010894"/>
    </source>
</evidence>
<dbReference type="PANTHER" id="PTHR33219">
    <property type="entry name" value="YLMG HOMOLOG PROTEIN 2, CHLOROPLASTIC"/>
    <property type="match status" value="1"/>
</dbReference>
<keyword evidence="4" id="KW-1185">Reference proteome</keyword>
<dbReference type="Pfam" id="PF02325">
    <property type="entry name" value="CCB3_YggT"/>
    <property type="match status" value="1"/>
</dbReference>
<comment type="caution">
    <text evidence="3">The sequence shown here is derived from an EMBL/GenBank/DDBJ whole genome shotgun (WGS) entry which is preliminary data.</text>
</comment>
<proteinExistence type="inferred from homology"/>
<dbReference type="PANTHER" id="PTHR33219:SF14">
    <property type="entry name" value="PROTEIN COFACTOR ASSEMBLY OF COMPLEX C SUBUNIT B CCB3, CHLOROPLASTIC-RELATED"/>
    <property type="match status" value="1"/>
</dbReference>
<dbReference type="RefSeq" id="WP_109907867.1">
    <property type="nucleotide sequence ID" value="NZ_QGLE01000015.1"/>
</dbReference>
<feature type="transmembrane region" description="Helical" evidence="2">
    <location>
        <begin position="62"/>
        <end position="83"/>
    </location>
</feature>
<evidence type="ECO:0000256" key="2">
    <source>
        <dbReference type="SAM" id="Phobius"/>
    </source>
</evidence>
<dbReference type="GO" id="GO:0016020">
    <property type="term" value="C:membrane"/>
    <property type="evidence" value="ECO:0007669"/>
    <property type="project" value="InterPro"/>
</dbReference>
<keyword evidence="2" id="KW-0812">Transmembrane</keyword>
<dbReference type="EMBL" id="QGLE01000015">
    <property type="protein sequence ID" value="PWR18449.1"/>
    <property type="molecule type" value="Genomic_DNA"/>
</dbReference>
<accession>A0A317DUU5</accession>
<dbReference type="Proteomes" id="UP000245461">
    <property type="component" value="Unassembled WGS sequence"/>
</dbReference>
<gene>
    <name evidence="3" type="ORF">DKG74_19475</name>
</gene>
<comment type="similarity">
    <text evidence="1">Belongs to the YggT family.</text>
</comment>
<evidence type="ECO:0000313" key="3">
    <source>
        <dbReference type="EMBL" id="PWR18449.1"/>
    </source>
</evidence>
<feature type="transmembrane region" description="Helical" evidence="2">
    <location>
        <begin position="12"/>
        <end position="34"/>
    </location>
</feature>